<sequence length="137" mass="15080">MVGRTDVPEPAIARLRAICRALPDAYEEPAWVGVRWRVRGRTFAHALVIEEGRPQAYARAAGTDGPACVVTFRVTGEELAALEHAGSPYFAVRWGRDVGGAALDEFDDWDQLAELLTESYCALAPEKLARMVERPDP</sequence>
<dbReference type="GO" id="GO:0003677">
    <property type="term" value="F:DNA binding"/>
    <property type="evidence" value="ECO:0007669"/>
    <property type="project" value="UniProtKB-KW"/>
</dbReference>
<gene>
    <name evidence="1" type="ORF">L0C25_07015</name>
</gene>
<protein>
    <submittedName>
        <fullName evidence="1">MmcQ/YjbR family DNA-binding protein</fullName>
    </submittedName>
</protein>
<keyword evidence="2" id="KW-1185">Reference proteome</keyword>
<dbReference type="EMBL" id="CP094970">
    <property type="protein sequence ID" value="UYM06819.1"/>
    <property type="molecule type" value="Genomic_DNA"/>
</dbReference>
<dbReference type="InterPro" id="IPR058532">
    <property type="entry name" value="YjbR/MT2646/Rv2570-like"/>
</dbReference>
<dbReference type="Pfam" id="PF04237">
    <property type="entry name" value="YjbR"/>
    <property type="match status" value="1"/>
</dbReference>
<evidence type="ECO:0000313" key="1">
    <source>
        <dbReference type="EMBL" id="UYM06819.1"/>
    </source>
</evidence>
<organism evidence="1 2">
    <name type="scientific">Solicola gregarius</name>
    <dbReference type="NCBI Taxonomy" id="2908642"/>
    <lineage>
        <taxon>Bacteria</taxon>
        <taxon>Bacillati</taxon>
        <taxon>Actinomycetota</taxon>
        <taxon>Actinomycetes</taxon>
        <taxon>Propionibacteriales</taxon>
        <taxon>Nocardioidaceae</taxon>
        <taxon>Solicola</taxon>
    </lineage>
</organism>
<dbReference type="InterPro" id="IPR038056">
    <property type="entry name" value="YjbR-like_sf"/>
</dbReference>
<keyword evidence="1" id="KW-0238">DNA-binding</keyword>
<accession>A0AA46TK55</accession>
<dbReference type="SUPFAM" id="SSF142906">
    <property type="entry name" value="YjbR-like"/>
    <property type="match status" value="1"/>
</dbReference>
<name>A0AA46TK55_9ACTN</name>
<evidence type="ECO:0000313" key="2">
    <source>
        <dbReference type="Proteomes" id="UP001164390"/>
    </source>
</evidence>
<proteinExistence type="predicted"/>
<dbReference type="RefSeq" id="WP_271635742.1">
    <property type="nucleotide sequence ID" value="NZ_CP094970.1"/>
</dbReference>
<dbReference type="AlphaFoldDB" id="A0AA46TK55"/>
<dbReference type="KEGG" id="sgrg:L0C25_07015"/>
<reference evidence="1" key="1">
    <citation type="submission" date="2022-01" db="EMBL/GenBank/DDBJ databases">
        <title>Nocardioidaceae gen. sp. A5X3R13.</title>
        <authorList>
            <person name="Lopez Marin M.A."/>
            <person name="Uhlik O."/>
        </authorList>
    </citation>
    <scope>NUCLEOTIDE SEQUENCE</scope>
    <source>
        <strain evidence="1">A5X3R13</strain>
    </source>
</reference>
<dbReference type="Proteomes" id="UP001164390">
    <property type="component" value="Chromosome"/>
</dbReference>